<protein>
    <submittedName>
        <fullName evidence="1">Uncharacterized protein</fullName>
    </submittedName>
</protein>
<proteinExistence type="predicted"/>
<comment type="caution">
    <text evidence="1">The sequence shown here is derived from an EMBL/GenBank/DDBJ whole genome shotgun (WGS) entry which is preliminary data.</text>
</comment>
<dbReference type="Proteomes" id="UP001617296">
    <property type="component" value="Unassembled WGS sequence"/>
</dbReference>
<reference evidence="1 2" key="1">
    <citation type="submission" date="2024-10" db="EMBL/GenBank/DDBJ databases">
        <title>The Natural Products Discovery Center: Release of the First 8490 Sequenced Strains for Exploring Actinobacteria Biosynthetic Diversity.</title>
        <authorList>
            <person name="Kalkreuter E."/>
            <person name="Kautsar S.A."/>
            <person name="Yang D."/>
            <person name="Bader C.D."/>
            <person name="Teijaro C.N."/>
            <person name="Fluegel L."/>
            <person name="Davis C.M."/>
            <person name="Simpson J.R."/>
            <person name="Lauterbach L."/>
            <person name="Steele A.D."/>
            <person name="Gui C."/>
            <person name="Meng S."/>
            <person name="Li G."/>
            <person name="Viehrig K."/>
            <person name="Ye F."/>
            <person name="Su P."/>
            <person name="Kiefer A.F."/>
            <person name="Nichols A."/>
            <person name="Cepeda A.J."/>
            <person name="Yan W."/>
            <person name="Fan B."/>
            <person name="Jiang Y."/>
            <person name="Adhikari A."/>
            <person name="Zheng C.-J."/>
            <person name="Schuster L."/>
            <person name="Cowan T.M."/>
            <person name="Smanski M.J."/>
            <person name="Chevrette M.G."/>
            <person name="De Carvalho L.P.S."/>
            <person name="Shen B."/>
        </authorList>
    </citation>
    <scope>NUCLEOTIDE SEQUENCE [LARGE SCALE GENOMIC DNA]</scope>
    <source>
        <strain evidence="1 2">NPDC087689</strain>
    </source>
</reference>
<name>A0ABW8DKT5_9PSED</name>
<organism evidence="1 2">
    <name type="scientific">Pseudomonas iridis</name>
    <dbReference type="NCBI Taxonomy" id="2710587"/>
    <lineage>
        <taxon>Bacteria</taxon>
        <taxon>Pseudomonadati</taxon>
        <taxon>Pseudomonadota</taxon>
        <taxon>Gammaproteobacteria</taxon>
        <taxon>Pseudomonadales</taxon>
        <taxon>Pseudomonadaceae</taxon>
        <taxon>Pseudomonas</taxon>
    </lineage>
</organism>
<keyword evidence="2" id="KW-1185">Reference proteome</keyword>
<accession>A0ABW8DKT5</accession>
<sequence length="145" mass="16082">MLKPFGFCALKQNQKNTNKNNNKVNSVEKVKTKGGRPKIDNPRTIVSEVYLTPEEAEQLKAAGRKFGYSYLSQFLRLAALALIEQKDIGLDAKSAFVSAYLSSIASDINSLSDICSRPDMPEAAFLLSDSARRKIIKLNEAIQKK</sequence>
<evidence type="ECO:0000313" key="2">
    <source>
        <dbReference type="Proteomes" id="UP001617296"/>
    </source>
</evidence>
<dbReference type="EMBL" id="JBIUVY010000025">
    <property type="protein sequence ID" value="MFJ2287821.1"/>
    <property type="molecule type" value="Genomic_DNA"/>
</dbReference>
<dbReference type="RefSeq" id="WP_401232674.1">
    <property type="nucleotide sequence ID" value="NZ_JBIUVY010000025.1"/>
</dbReference>
<evidence type="ECO:0000313" key="1">
    <source>
        <dbReference type="EMBL" id="MFJ2287821.1"/>
    </source>
</evidence>
<gene>
    <name evidence="1" type="ORF">ACIOUF_15895</name>
</gene>